<keyword evidence="1" id="KW-0732">Signal</keyword>
<keyword evidence="3" id="KW-0969">Cilium</keyword>
<dbReference type="EMBL" id="FOUO01000023">
    <property type="protein sequence ID" value="SFM68820.1"/>
    <property type="molecule type" value="Genomic_DNA"/>
</dbReference>
<accession>A0A1I4SWX0</accession>
<dbReference type="Gene3D" id="3.40.50.10610">
    <property type="entry name" value="ABC-type transport auxiliary lipoprotein component"/>
    <property type="match status" value="1"/>
</dbReference>
<organism evidence="3 4">
    <name type="scientific">Ectothiorhodospira mobilis</name>
    <dbReference type="NCBI Taxonomy" id="195064"/>
    <lineage>
        <taxon>Bacteria</taxon>
        <taxon>Pseudomonadati</taxon>
        <taxon>Pseudomonadota</taxon>
        <taxon>Gammaproteobacteria</taxon>
        <taxon>Chromatiales</taxon>
        <taxon>Ectothiorhodospiraceae</taxon>
        <taxon>Ectothiorhodospira</taxon>
    </lineage>
</organism>
<evidence type="ECO:0000313" key="4">
    <source>
        <dbReference type="Proteomes" id="UP000199556"/>
    </source>
</evidence>
<feature type="chain" id="PRO_5011550038" evidence="1">
    <location>
        <begin position="17"/>
        <end position="298"/>
    </location>
</feature>
<name>A0A1I4SWX0_ECTMO</name>
<sequence length="298" mass="33872">MRALLLFTLFFLPALASGQSLFAEGLAPLEGRSLQQARREAVEDALWHASAQLGVTIHSRSEAAAGEVIRDEIRLETGAEISRYEVMEEWEEEGLYHVQIRVDEARALCGEKIRIGAVQFPLVRPAQQRADGLHGLERGVPDALLHRLSLLQRVEPHRTRQAFWYEPGATGLPRPRDAGVRRRVQAIAREMEVDYLLAGAVVDVGHENLPRWGGWLQRHRRRAEVEIYLFKGDTGELVLQRRVSRPVEGEVLFDARVVFDSHRFRDSDYGRGFDWVLDRLAWHVATHLSCLAGADRRP</sequence>
<dbReference type="InterPro" id="IPR032386">
    <property type="entry name" value="FlgT_M"/>
</dbReference>
<dbReference type="AlphaFoldDB" id="A0A1I4SWX0"/>
<evidence type="ECO:0000256" key="1">
    <source>
        <dbReference type="SAM" id="SignalP"/>
    </source>
</evidence>
<keyword evidence="3" id="KW-0966">Cell projection</keyword>
<dbReference type="STRING" id="195064.SAMN05421721_12329"/>
<proteinExistence type="predicted"/>
<dbReference type="Proteomes" id="UP000199556">
    <property type="component" value="Unassembled WGS sequence"/>
</dbReference>
<keyword evidence="4" id="KW-1185">Reference proteome</keyword>
<keyword evidence="3" id="KW-0282">Flagellum</keyword>
<dbReference type="InterPro" id="IPR038180">
    <property type="entry name" value="FlgT_N_sf"/>
</dbReference>
<feature type="signal peptide" evidence="1">
    <location>
        <begin position="1"/>
        <end position="16"/>
    </location>
</feature>
<feature type="domain" description="Flagellar assembly protein T middle" evidence="2">
    <location>
        <begin position="115"/>
        <end position="249"/>
    </location>
</feature>
<dbReference type="Pfam" id="PF16539">
    <property type="entry name" value="FlgT_M"/>
    <property type="match status" value="1"/>
</dbReference>
<protein>
    <submittedName>
        <fullName evidence="3">Flagellar assembly protein T, middle domain</fullName>
    </submittedName>
</protein>
<evidence type="ECO:0000313" key="3">
    <source>
        <dbReference type="EMBL" id="SFM68820.1"/>
    </source>
</evidence>
<evidence type="ECO:0000259" key="2">
    <source>
        <dbReference type="Pfam" id="PF16539"/>
    </source>
</evidence>
<dbReference type="Gene3D" id="3.30.1660.40">
    <property type="entry name" value="FlgT, N-terminal domain"/>
    <property type="match status" value="1"/>
</dbReference>
<reference evidence="3 4" key="1">
    <citation type="submission" date="2016-10" db="EMBL/GenBank/DDBJ databases">
        <authorList>
            <person name="de Groot N.N."/>
        </authorList>
    </citation>
    <scope>NUCLEOTIDE SEQUENCE [LARGE SCALE GENOMIC DNA]</scope>
    <source>
        <strain evidence="3 4">DSM 4180</strain>
    </source>
</reference>
<gene>
    <name evidence="3" type="ORF">SAMN05421721_12329</name>
</gene>